<dbReference type="InterPro" id="IPR036388">
    <property type="entry name" value="WH-like_DNA-bd_sf"/>
</dbReference>
<protein>
    <recommendedName>
        <fullName evidence="2">HTH luxR-type domain-containing protein</fullName>
    </recommendedName>
</protein>
<organism evidence="3 4">
    <name type="scientific">Adonisia turfae CCMR0081</name>
    <dbReference type="NCBI Taxonomy" id="2292702"/>
    <lineage>
        <taxon>Bacteria</taxon>
        <taxon>Bacillati</taxon>
        <taxon>Cyanobacteriota</taxon>
        <taxon>Adonisia</taxon>
        <taxon>Adonisia turfae</taxon>
    </lineage>
</organism>
<evidence type="ECO:0000313" key="3">
    <source>
        <dbReference type="EMBL" id="NEZ56389.1"/>
    </source>
</evidence>
<dbReference type="Proteomes" id="UP000481033">
    <property type="component" value="Unassembled WGS sequence"/>
</dbReference>
<dbReference type="Pfam" id="PF00196">
    <property type="entry name" value="GerE"/>
    <property type="match status" value="1"/>
</dbReference>
<feature type="region of interest" description="Disordered" evidence="1">
    <location>
        <begin position="1"/>
        <end position="37"/>
    </location>
</feature>
<evidence type="ECO:0000259" key="2">
    <source>
        <dbReference type="SMART" id="SM00421"/>
    </source>
</evidence>
<dbReference type="AlphaFoldDB" id="A0A6M0RJQ0"/>
<sequence>MGIKSMDPKAHVLTEVQSPPPPPPTRPTAVGYKDDSFPPGLTLRETDILRLIIAGRDNLQIAQQLGTTRHNIEKYILRLQQKVTRYSKESPLIQILKNKE</sequence>
<feature type="compositionally biased region" description="Basic and acidic residues" evidence="1">
    <location>
        <begin position="1"/>
        <end position="12"/>
    </location>
</feature>
<comment type="caution">
    <text evidence="3">The sequence shown here is derived from an EMBL/GenBank/DDBJ whole genome shotgun (WGS) entry which is preliminary data.</text>
</comment>
<dbReference type="SUPFAM" id="SSF46894">
    <property type="entry name" value="C-terminal effector domain of the bipartite response regulators"/>
    <property type="match status" value="1"/>
</dbReference>
<accession>A0A6M0RJQ0</accession>
<dbReference type="GO" id="GO:0003677">
    <property type="term" value="F:DNA binding"/>
    <property type="evidence" value="ECO:0007669"/>
    <property type="project" value="InterPro"/>
</dbReference>
<dbReference type="SMART" id="SM00421">
    <property type="entry name" value="HTH_LUXR"/>
    <property type="match status" value="1"/>
</dbReference>
<dbReference type="GO" id="GO:0006355">
    <property type="term" value="P:regulation of DNA-templated transcription"/>
    <property type="evidence" value="ECO:0007669"/>
    <property type="project" value="InterPro"/>
</dbReference>
<dbReference type="Gene3D" id="1.10.10.10">
    <property type="entry name" value="Winged helix-like DNA-binding domain superfamily/Winged helix DNA-binding domain"/>
    <property type="match status" value="1"/>
</dbReference>
<dbReference type="InterPro" id="IPR000792">
    <property type="entry name" value="Tscrpt_reg_LuxR_C"/>
</dbReference>
<dbReference type="InterPro" id="IPR016032">
    <property type="entry name" value="Sig_transdc_resp-reg_C-effctor"/>
</dbReference>
<evidence type="ECO:0000313" key="4">
    <source>
        <dbReference type="Proteomes" id="UP000481033"/>
    </source>
</evidence>
<feature type="domain" description="HTH luxR-type" evidence="2">
    <location>
        <begin position="38"/>
        <end position="87"/>
    </location>
</feature>
<evidence type="ECO:0000256" key="1">
    <source>
        <dbReference type="SAM" id="MobiDB-lite"/>
    </source>
</evidence>
<reference evidence="3 4" key="1">
    <citation type="journal article" date="2020" name="Microb. Ecol.">
        <title>Ecogenomics of the Marine Benthic Filamentous Cyanobacterium Adonisia.</title>
        <authorList>
            <person name="Walter J.M."/>
            <person name="Coutinho F.H."/>
            <person name="Leomil L."/>
            <person name="Hargreaves P.I."/>
            <person name="Campeao M.E."/>
            <person name="Vieira V.V."/>
            <person name="Silva B.S."/>
            <person name="Fistarol G.O."/>
            <person name="Salomon P.S."/>
            <person name="Sawabe T."/>
            <person name="Mino S."/>
            <person name="Hosokawa M."/>
            <person name="Miyashita H."/>
            <person name="Maruyama F."/>
            <person name="van Verk M.C."/>
            <person name="Dutilh B.E."/>
            <person name="Thompson C.C."/>
            <person name="Thompson F.L."/>
        </authorList>
    </citation>
    <scope>NUCLEOTIDE SEQUENCE [LARGE SCALE GENOMIC DNA]</scope>
    <source>
        <strain evidence="3 4">CCMR0081</strain>
    </source>
</reference>
<dbReference type="EMBL" id="QXHD01000004">
    <property type="protein sequence ID" value="NEZ56389.1"/>
    <property type="molecule type" value="Genomic_DNA"/>
</dbReference>
<keyword evidence="4" id="KW-1185">Reference proteome</keyword>
<dbReference type="PRINTS" id="PR00038">
    <property type="entry name" value="HTHLUXR"/>
</dbReference>
<proteinExistence type="predicted"/>
<name>A0A6M0RJQ0_9CYAN</name>
<gene>
    <name evidence="3" type="ORF">DXZ20_12035</name>
</gene>